<evidence type="ECO:0000313" key="4">
    <source>
        <dbReference type="EMBL" id="KAK9078298.1"/>
    </source>
</evidence>
<accession>A0AAP0H7Y2</accession>
<proteinExistence type="predicted"/>
<evidence type="ECO:0000256" key="2">
    <source>
        <dbReference type="ARBA" id="ARBA00023004"/>
    </source>
</evidence>
<comment type="caution">
    <text evidence="4">The sequence shown here is derived from an EMBL/GenBank/DDBJ whole genome shotgun (WGS) entry which is preliminary data.</text>
</comment>
<sequence length="180" mass="20106">MPSQSKLPVINLNSQTLNSSNHALWLSTSHVVRRALEDYGCFVVSTDKIPSDKRETMFELSKDLFCLPMETKVKNCSPVLGFGYGKYASLPLYESFGIENGATVDATRSFTDLLFLPGTMLSVKFQCASVEYLLFRFFSANSDYPVLHLRSRRGVDVLFIAAMPESEPLHLVGAYTTVMI</sequence>
<evidence type="ECO:0000256" key="1">
    <source>
        <dbReference type="ARBA" id="ARBA00022723"/>
    </source>
</evidence>
<protein>
    <recommendedName>
        <fullName evidence="3">Non-haem dioxygenase N-terminal domain-containing protein</fullName>
    </recommendedName>
</protein>
<dbReference type="Proteomes" id="UP001408789">
    <property type="component" value="Unassembled WGS sequence"/>
</dbReference>
<dbReference type="InterPro" id="IPR026992">
    <property type="entry name" value="DIOX_N"/>
</dbReference>
<dbReference type="Gene3D" id="2.60.120.330">
    <property type="entry name" value="B-lactam Antibiotic, Isopenicillin N Synthase, Chain"/>
    <property type="match status" value="1"/>
</dbReference>
<dbReference type="InterPro" id="IPR027443">
    <property type="entry name" value="IPNS-like_sf"/>
</dbReference>
<keyword evidence="5" id="KW-1185">Reference proteome</keyword>
<dbReference type="AlphaFoldDB" id="A0AAP0H7Y2"/>
<evidence type="ECO:0000313" key="5">
    <source>
        <dbReference type="Proteomes" id="UP001408789"/>
    </source>
</evidence>
<keyword evidence="2" id="KW-0408">Iron</keyword>
<gene>
    <name evidence="4" type="ORF">SSX86_002355</name>
</gene>
<evidence type="ECO:0000259" key="3">
    <source>
        <dbReference type="Pfam" id="PF14226"/>
    </source>
</evidence>
<dbReference type="EMBL" id="JBCNJP010000006">
    <property type="protein sequence ID" value="KAK9078298.1"/>
    <property type="molecule type" value="Genomic_DNA"/>
</dbReference>
<reference evidence="4 5" key="1">
    <citation type="submission" date="2024-04" db="EMBL/GenBank/DDBJ databases">
        <title>The reference genome of an endangered Asteraceae, Deinandra increscens subsp. villosa, native to the Central Coast of California.</title>
        <authorList>
            <person name="Guilliams M."/>
            <person name="Hasenstab-Lehman K."/>
            <person name="Meyer R."/>
            <person name="Mcevoy S."/>
        </authorList>
    </citation>
    <scope>NUCLEOTIDE SEQUENCE [LARGE SCALE GENOMIC DNA]</scope>
    <source>
        <tissue evidence="4">Leaf</tissue>
    </source>
</reference>
<feature type="domain" description="Non-haem dioxygenase N-terminal" evidence="3">
    <location>
        <begin position="7"/>
        <end position="87"/>
    </location>
</feature>
<dbReference type="GO" id="GO:0046872">
    <property type="term" value="F:metal ion binding"/>
    <property type="evidence" value="ECO:0007669"/>
    <property type="project" value="UniProtKB-KW"/>
</dbReference>
<dbReference type="Pfam" id="PF14226">
    <property type="entry name" value="DIOX_N"/>
    <property type="match status" value="1"/>
</dbReference>
<organism evidence="4 5">
    <name type="scientific">Deinandra increscens subsp. villosa</name>
    <dbReference type="NCBI Taxonomy" id="3103831"/>
    <lineage>
        <taxon>Eukaryota</taxon>
        <taxon>Viridiplantae</taxon>
        <taxon>Streptophyta</taxon>
        <taxon>Embryophyta</taxon>
        <taxon>Tracheophyta</taxon>
        <taxon>Spermatophyta</taxon>
        <taxon>Magnoliopsida</taxon>
        <taxon>eudicotyledons</taxon>
        <taxon>Gunneridae</taxon>
        <taxon>Pentapetalae</taxon>
        <taxon>asterids</taxon>
        <taxon>campanulids</taxon>
        <taxon>Asterales</taxon>
        <taxon>Asteraceae</taxon>
        <taxon>Asteroideae</taxon>
        <taxon>Heliantheae alliance</taxon>
        <taxon>Madieae</taxon>
        <taxon>Madiinae</taxon>
        <taxon>Deinandra</taxon>
    </lineage>
</organism>
<keyword evidence="1" id="KW-0479">Metal-binding</keyword>
<dbReference type="SUPFAM" id="SSF51197">
    <property type="entry name" value="Clavaminate synthase-like"/>
    <property type="match status" value="1"/>
</dbReference>
<name>A0AAP0H7Y2_9ASTR</name>